<reference evidence="4" key="1">
    <citation type="journal article" date="2019" name="Int. J. Syst. Evol. Microbiol.">
        <title>The Global Catalogue of Microorganisms (GCM) 10K type strain sequencing project: providing services to taxonomists for standard genome sequencing and annotation.</title>
        <authorList>
            <consortium name="The Broad Institute Genomics Platform"/>
            <consortium name="The Broad Institute Genome Sequencing Center for Infectious Disease"/>
            <person name="Wu L."/>
            <person name="Ma J."/>
        </authorList>
    </citation>
    <scope>NUCLEOTIDE SEQUENCE [LARGE SCALE GENOMIC DNA]</scope>
    <source>
        <strain evidence="4">KCTC 52232</strain>
    </source>
</reference>
<evidence type="ECO:0000313" key="4">
    <source>
        <dbReference type="Proteomes" id="UP001597601"/>
    </source>
</evidence>
<name>A0ABW5XTM4_9SPHI</name>
<comment type="caution">
    <text evidence="3">The sequence shown here is derived from an EMBL/GenBank/DDBJ whole genome shotgun (WGS) entry which is preliminary data.</text>
</comment>
<dbReference type="Proteomes" id="UP001597601">
    <property type="component" value="Unassembled WGS sequence"/>
</dbReference>
<dbReference type="Pfam" id="PF26626">
    <property type="entry name" value="DUF8201"/>
    <property type="match status" value="1"/>
</dbReference>
<feature type="transmembrane region" description="Helical" evidence="1">
    <location>
        <begin position="6"/>
        <end position="27"/>
    </location>
</feature>
<sequence>MVSDAIILPFFWVITFCFITSIGYALTPFKAARGVLSRNLFTYFWFGLGLCIMFLQVWNLFLPVNFYTWVGLFPFAVYGAVKMFSDKILQDIKYPGLFPLLLLIAVFIFLVIASFDNLFNYDTLAYQFYSIKWLNSYPAVKGLGNLYSLLAYNQSYFLFPAFLNAVWGGYKGACATNGLLALVICTEVIFQNTRHLAGKEKLTFLGIFQLLFLPLCINIGVQNLSSPYPDVLVNILTFKVLSDLIKCIDNKKIAFQDVFIIAFYCTLGVVIKLSFAGVALGCFLVLITLSLSSKSLNISSSLKAIALFSLLIMPWMIRGVISSGYIGFPVSMFGFDVDWKMPVRLLKVNSDFTIGFSRTHVHGSVALAAAHGYEWLPGWIKRTFTTFGFYMPVLMFFAVCIISKFSKIKLGKLFIILSPVGASIVFWFFTAPDLRFVVFTFWGLGLASIAYFISESEYRWLKFFPLVIYAFSIAVIIKNWNNDIAPLGDLPKQQFTIITTKSGLKIRYISGNPRKDDWQISDCTLPCTVFPDTNIMLRGRDIKDGFRTIDDEYKTPALNRKTKY</sequence>
<organism evidence="3 4">
    <name type="scientific">Mucilaginibacter antarcticus</name>
    <dbReference type="NCBI Taxonomy" id="1855725"/>
    <lineage>
        <taxon>Bacteria</taxon>
        <taxon>Pseudomonadati</taxon>
        <taxon>Bacteroidota</taxon>
        <taxon>Sphingobacteriia</taxon>
        <taxon>Sphingobacteriales</taxon>
        <taxon>Sphingobacteriaceae</taxon>
        <taxon>Mucilaginibacter</taxon>
    </lineage>
</organism>
<evidence type="ECO:0000313" key="3">
    <source>
        <dbReference type="EMBL" id="MFD2865965.1"/>
    </source>
</evidence>
<dbReference type="RefSeq" id="WP_377129185.1">
    <property type="nucleotide sequence ID" value="NZ_JBHUON010000019.1"/>
</dbReference>
<dbReference type="InterPro" id="IPR058065">
    <property type="entry name" value="LIC_10190-like"/>
</dbReference>
<feature type="transmembrane region" description="Helical" evidence="1">
    <location>
        <begin position="259"/>
        <end position="292"/>
    </location>
</feature>
<feature type="transmembrane region" description="Helical" evidence="1">
    <location>
        <begin position="170"/>
        <end position="190"/>
    </location>
</feature>
<evidence type="ECO:0000259" key="2">
    <source>
        <dbReference type="Pfam" id="PF26626"/>
    </source>
</evidence>
<keyword evidence="1" id="KW-1133">Transmembrane helix</keyword>
<feature type="transmembrane region" description="Helical" evidence="1">
    <location>
        <begin position="304"/>
        <end position="328"/>
    </location>
</feature>
<keyword evidence="4" id="KW-1185">Reference proteome</keyword>
<feature type="transmembrane region" description="Helical" evidence="1">
    <location>
        <begin position="39"/>
        <end position="60"/>
    </location>
</feature>
<feature type="transmembrane region" description="Helical" evidence="1">
    <location>
        <begin position="436"/>
        <end position="453"/>
    </location>
</feature>
<feature type="transmembrane region" description="Helical" evidence="1">
    <location>
        <begin position="66"/>
        <end position="84"/>
    </location>
</feature>
<feature type="transmembrane region" description="Helical" evidence="1">
    <location>
        <begin position="96"/>
        <end position="115"/>
    </location>
</feature>
<feature type="transmembrane region" description="Helical" evidence="1">
    <location>
        <begin position="202"/>
        <end position="221"/>
    </location>
</feature>
<protein>
    <submittedName>
        <fullName evidence="3">LIC_10190 family membrane protein</fullName>
    </submittedName>
</protein>
<evidence type="ECO:0000256" key="1">
    <source>
        <dbReference type="SAM" id="Phobius"/>
    </source>
</evidence>
<keyword evidence="1" id="KW-0472">Membrane</keyword>
<feature type="transmembrane region" description="Helical" evidence="1">
    <location>
        <begin position="460"/>
        <end position="477"/>
    </location>
</feature>
<feature type="transmembrane region" description="Helical" evidence="1">
    <location>
        <begin position="410"/>
        <end position="430"/>
    </location>
</feature>
<feature type="transmembrane region" description="Helical" evidence="1">
    <location>
        <begin position="384"/>
        <end position="403"/>
    </location>
</feature>
<feature type="domain" description="DUF8201" evidence="2">
    <location>
        <begin position="10"/>
        <end position="440"/>
    </location>
</feature>
<accession>A0ABW5XTM4</accession>
<keyword evidence="1" id="KW-0812">Transmembrane</keyword>
<proteinExistence type="predicted"/>
<dbReference type="InterPro" id="IPR058514">
    <property type="entry name" value="DUF8201"/>
</dbReference>
<dbReference type="NCBIfam" id="NF047510">
    <property type="entry name" value="LIC_10190_fam"/>
    <property type="match status" value="1"/>
</dbReference>
<gene>
    <name evidence="3" type="ORF">ACFSYC_14790</name>
</gene>
<dbReference type="EMBL" id="JBHUON010000019">
    <property type="protein sequence ID" value="MFD2865965.1"/>
    <property type="molecule type" value="Genomic_DNA"/>
</dbReference>